<reference evidence="3" key="1">
    <citation type="submission" date="2012-12" db="EMBL/GenBank/DDBJ databases">
        <title>Genome Sequence of Photobacterium leiognathi lrivu.4.1.</title>
        <authorList>
            <person name="Urbanczyk H."/>
            <person name="Ogura Y."/>
            <person name="Hayashi T."/>
            <person name="Dunlap P.V."/>
        </authorList>
    </citation>
    <scope>NUCLEOTIDE SEQUENCE [LARGE SCALE GENOMIC DNA]</scope>
    <source>
        <strain evidence="3">lrivu.4.1</strain>
    </source>
</reference>
<dbReference type="RefSeq" id="WP_023934088.1">
    <property type="nucleotide sequence ID" value="NZ_DF196820.1"/>
</dbReference>
<dbReference type="Pfam" id="PF10734">
    <property type="entry name" value="DUF2523"/>
    <property type="match status" value="1"/>
</dbReference>
<accession>V5H2G0</accession>
<organism evidence="2 3">
    <name type="scientific">Photobacterium leiognathi lrivu.4.1</name>
    <dbReference type="NCBI Taxonomy" id="1248232"/>
    <lineage>
        <taxon>Bacteria</taxon>
        <taxon>Pseudomonadati</taxon>
        <taxon>Pseudomonadota</taxon>
        <taxon>Gammaproteobacteria</taxon>
        <taxon>Vibrionales</taxon>
        <taxon>Vibrionaceae</taxon>
        <taxon>Photobacterium</taxon>
    </lineage>
</organism>
<dbReference type="Proteomes" id="UP000030675">
    <property type="component" value="Unassembled WGS sequence"/>
</dbReference>
<keyword evidence="1" id="KW-1133">Transmembrane helix</keyword>
<evidence type="ECO:0008006" key="4">
    <source>
        <dbReference type="Google" id="ProtNLM"/>
    </source>
</evidence>
<name>V5H2G0_PHOLE</name>
<sequence length="104" mass="11707">MKWVNDILITLFNIIGSLIFSFLNFVYDMFCFLLDTIFKIVSFLLAPMFSVFDNISLAQYINMLPSEAVNILSIVGFGEATAMIAAALLVRFLLQLIPFVRLGS</sequence>
<evidence type="ECO:0000313" key="3">
    <source>
        <dbReference type="Proteomes" id="UP000030675"/>
    </source>
</evidence>
<evidence type="ECO:0000256" key="1">
    <source>
        <dbReference type="SAM" id="Phobius"/>
    </source>
</evidence>
<keyword evidence="1" id="KW-0812">Transmembrane</keyword>
<gene>
    <name evidence="2" type="ORF">PLEI_2945</name>
</gene>
<feature type="transmembrane region" description="Helical" evidence="1">
    <location>
        <begin position="32"/>
        <end position="51"/>
    </location>
</feature>
<feature type="transmembrane region" description="Helical" evidence="1">
    <location>
        <begin position="6"/>
        <end position="25"/>
    </location>
</feature>
<dbReference type="InterPro" id="IPR019670">
    <property type="entry name" value="DUF2523"/>
</dbReference>
<keyword evidence="1" id="KW-0472">Membrane</keyword>
<feature type="transmembrane region" description="Helical" evidence="1">
    <location>
        <begin position="71"/>
        <end position="94"/>
    </location>
</feature>
<evidence type="ECO:0000313" key="2">
    <source>
        <dbReference type="EMBL" id="GAD31287.1"/>
    </source>
</evidence>
<protein>
    <recommendedName>
        <fullName evidence="4">DUF2523 domain-containing protein</fullName>
    </recommendedName>
</protein>
<dbReference type="AlphaFoldDB" id="V5H2G0"/>
<dbReference type="HOGENOM" id="CLU_161346_0_0_6"/>
<dbReference type="EMBL" id="DF196820">
    <property type="protein sequence ID" value="GAD31287.1"/>
    <property type="molecule type" value="Genomic_DNA"/>
</dbReference>
<proteinExistence type="predicted"/>